<dbReference type="OrthoDB" id="1491023at2"/>
<name>A0A399R485_9PROT</name>
<dbReference type="InterPro" id="IPR000668">
    <property type="entry name" value="Peptidase_C1A_C"/>
</dbReference>
<dbReference type="EMBL" id="QWGB01000005">
    <property type="protein sequence ID" value="RIJ24667.1"/>
    <property type="molecule type" value="Genomic_DNA"/>
</dbReference>
<feature type="domain" description="Peptidase C1A papain C-terminal" evidence="1">
    <location>
        <begin position="4"/>
        <end position="215"/>
    </location>
</feature>
<sequence>MSKIKVHTDLRASFAGVGNQGRRPTCLAFATTSAHEALHRCADPLCIEWLYYHAVKYAGDPPNAGSTLQSTRHVLIKNGQPDESFWPYVPSNVDSDHWKPPTPAPEQLFHAKTLDVSSAFSEISTNLGQGEASIIGLNIGTAFLNVDRSTGDAVVPDETEHPSQGAGHALLAVGSGELGNTSYLLIRNSWGARWGDNGHAWISESHIRDRWMGGFRLQEI</sequence>
<dbReference type="RefSeq" id="WP_119379856.1">
    <property type="nucleotide sequence ID" value="NZ_QWGB01000005.1"/>
</dbReference>
<dbReference type="Gene3D" id="3.90.70.10">
    <property type="entry name" value="Cysteine proteinases"/>
    <property type="match status" value="1"/>
</dbReference>
<keyword evidence="3" id="KW-1185">Reference proteome</keyword>
<accession>A0A399R485</accession>
<dbReference type="CDD" id="cd02619">
    <property type="entry name" value="Peptidase_C1"/>
    <property type="match status" value="1"/>
</dbReference>
<dbReference type="SMART" id="SM00645">
    <property type="entry name" value="Pept_C1"/>
    <property type="match status" value="1"/>
</dbReference>
<dbReference type="InterPro" id="IPR038765">
    <property type="entry name" value="Papain-like_cys_pep_sf"/>
</dbReference>
<comment type="caution">
    <text evidence="2">The sequence shown here is derived from an EMBL/GenBank/DDBJ whole genome shotgun (WGS) entry which is preliminary data.</text>
</comment>
<dbReference type="Pfam" id="PF00112">
    <property type="entry name" value="Peptidase_C1"/>
    <property type="match status" value="1"/>
</dbReference>
<evidence type="ECO:0000259" key="1">
    <source>
        <dbReference type="SMART" id="SM00645"/>
    </source>
</evidence>
<dbReference type="Proteomes" id="UP000265431">
    <property type="component" value="Unassembled WGS sequence"/>
</dbReference>
<protein>
    <recommendedName>
        <fullName evidence="1">Peptidase C1A papain C-terminal domain-containing protein</fullName>
    </recommendedName>
</protein>
<dbReference type="GO" id="GO:0008234">
    <property type="term" value="F:cysteine-type peptidase activity"/>
    <property type="evidence" value="ECO:0007669"/>
    <property type="project" value="InterPro"/>
</dbReference>
<gene>
    <name evidence="2" type="ORF">D1224_10700</name>
</gene>
<evidence type="ECO:0000313" key="2">
    <source>
        <dbReference type="EMBL" id="RIJ24667.1"/>
    </source>
</evidence>
<organism evidence="2 3">
    <name type="scientific">Henriciella barbarensis</name>
    <dbReference type="NCBI Taxonomy" id="86342"/>
    <lineage>
        <taxon>Bacteria</taxon>
        <taxon>Pseudomonadati</taxon>
        <taxon>Pseudomonadota</taxon>
        <taxon>Alphaproteobacteria</taxon>
        <taxon>Hyphomonadales</taxon>
        <taxon>Hyphomonadaceae</taxon>
        <taxon>Henriciella</taxon>
    </lineage>
</organism>
<reference evidence="2 3" key="1">
    <citation type="submission" date="2018-08" db="EMBL/GenBank/DDBJ databases">
        <title>Henriciella mobilis sp. nov., isolated from seawater.</title>
        <authorList>
            <person name="Cheng H."/>
            <person name="Wu Y.-H."/>
            <person name="Xu X.-W."/>
            <person name="Guo L.-L."/>
        </authorList>
    </citation>
    <scope>NUCLEOTIDE SEQUENCE [LARGE SCALE GENOMIC DNA]</scope>
    <source>
        <strain evidence="2 3">CCUG66934</strain>
    </source>
</reference>
<dbReference type="SUPFAM" id="SSF54001">
    <property type="entry name" value="Cysteine proteinases"/>
    <property type="match status" value="1"/>
</dbReference>
<proteinExistence type="predicted"/>
<evidence type="ECO:0000313" key="3">
    <source>
        <dbReference type="Proteomes" id="UP000265431"/>
    </source>
</evidence>
<dbReference type="AlphaFoldDB" id="A0A399R485"/>
<dbReference type="GO" id="GO:0006508">
    <property type="term" value="P:proteolysis"/>
    <property type="evidence" value="ECO:0007669"/>
    <property type="project" value="InterPro"/>
</dbReference>